<feature type="compositionally biased region" description="Acidic residues" evidence="3">
    <location>
        <begin position="137"/>
        <end position="146"/>
    </location>
</feature>
<feature type="region of interest" description="Disordered" evidence="3">
    <location>
        <begin position="1151"/>
        <end position="1174"/>
    </location>
</feature>
<gene>
    <name evidence="4" type="ORF">N7515_001562</name>
</gene>
<evidence type="ECO:0000256" key="3">
    <source>
        <dbReference type="SAM" id="MobiDB-lite"/>
    </source>
</evidence>
<evidence type="ECO:0000313" key="5">
    <source>
        <dbReference type="Proteomes" id="UP001149079"/>
    </source>
</evidence>
<reference evidence="4" key="1">
    <citation type="submission" date="2022-11" db="EMBL/GenBank/DDBJ databases">
        <authorList>
            <person name="Petersen C."/>
        </authorList>
    </citation>
    <scope>NUCLEOTIDE SEQUENCE</scope>
    <source>
        <strain evidence="4">IBT 22155</strain>
    </source>
</reference>
<dbReference type="InterPro" id="IPR011990">
    <property type="entry name" value="TPR-like_helical_dom_sf"/>
</dbReference>
<dbReference type="EMBL" id="JAPQKL010000002">
    <property type="protein sequence ID" value="KAJ5142775.1"/>
    <property type="molecule type" value="Genomic_DNA"/>
</dbReference>
<comment type="caution">
    <text evidence="4">The sequence shown here is derived from an EMBL/GenBank/DDBJ whole genome shotgun (WGS) entry which is preliminary data.</text>
</comment>
<evidence type="ECO:0000256" key="1">
    <source>
        <dbReference type="ARBA" id="ARBA00007626"/>
    </source>
</evidence>
<dbReference type="InterPro" id="IPR002885">
    <property type="entry name" value="PPR_rpt"/>
</dbReference>
<feature type="repeat" description="PPR" evidence="2">
    <location>
        <begin position="525"/>
        <end position="559"/>
    </location>
</feature>
<evidence type="ECO:0000256" key="2">
    <source>
        <dbReference type="PROSITE-ProRule" id="PRU00708"/>
    </source>
</evidence>
<accession>A0A9W9HA06</accession>
<feature type="region of interest" description="Disordered" evidence="3">
    <location>
        <begin position="1194"/>
        <end position="1231"/>
    </location>
</feature>
<dbReference type="Gene3D" id="1.25.40.10">
    <property type="entry name" value="Tetratricopeptide repeat domain"/>
    <property type="match status" value="2"/>
</dbReference>
<dbReference type="PANTHER" id="PTHR46128">
    <property type="entry name" value="MITOCHONDRIAL GROUP I INTRON SPLICING FACTOR CCM1"/>
    <property type="match status" value="1"/>
</dbReference>
<dbReference type="PANTHER" id="PTHR46128:SF329">
    <property type="entry name" value="MITOCHONDRIAL GROUP I INTRON SPLICING FACTOR DMR1"/>
    <property type="match status" value="1"/>
</dbReference>
<dbReference type="Pfam" id="PF13041">
    <property type="entry name" value="PPR_2"/>
    <property type="match status" value="2"/>
</dbReference>
<feature type="compositionally biased region" description="Low complexity" evidence="3">
    <location>
        <begin position="1194"/>
        <end position="1209"/>
    </location>
</feature>
<feature type="repeat" description="PPR" evidence="2">
    <location>
        <begin position="666"/>
        <end position="700"/>
    </location>
</feature>
<comment type="similarity">
    <text evidence="1">Belongs to the PPR family. P subfamily.</text>
</comment>
<dbReference type="NCBIfam" id="TIGR00756">
    <property type="entry name" value="PPR"/>
    <property type="match status" value="2"/>
</dbReference>
<dbReference type="Pfam" id="PF01535">
    <property type="entry name" value="PPR"/>
    <property type="match status" value="1"/>
</dbReference>
<sequence length="1378" mass="157684">MLERATGCLENAGRRVLQDANGAIRNKSSLPSHFWNHSDTGKHTPNWFSALLLASGQRSFFVPSTQRETKGFSDENRPPLDFLYPRQALVLLASPLVRTQRRTRSRRRSLGLGFSRSYSAIPALSRATTEVLHSQEDGGEQTEEPEYPQSFQENAQASADLFALLQRDSTEYDKAWVLYVAAGQPPNLRSALCAYMSKSRRPKEREWAWELFTMIAPEDRTEFDFENILMSLTSLPFGMKPYHLDSFCEEAMSAPTPFLEFVQLGLVHMLKNHQWNKIGYVWELILEKKAKSELELEPFLDRFNHYEFVDYSLARHLLNLSYRLKGGEYGDGGALHDFARLLIHRFIESSALLRLTPITTLLPLLRQYDSIGLVDQRDYVKMIEHFVEESGEQRLQFVKCILLYHQCRAAFPHEEMRDQELLTKIIRGVAEFGMVQSYPYFLNEFTRLFGRPSRFTYKLILHGFADVGNVAAVYDIFERAVADHGKPKDPWMLSPLLLVHARLADVQETRRQFDRTVEEFSIKPNVVFWNILVLAYCKARDATGAIDVLTEMRQKGVKATPYSLGPLMALFAKRGDIQSVRALYKYAEKNGVEITRPMLDTAVQAYVKNGRMTEAEELVEKGWHMATGGSPVTMWNSILTEYAVRVSKYSFRRILDRMEKLGLTPNAMTYAAIMLAYVHSGQPERARKTLRRMYNLGIQPTEQHFSILLTGYANARNRDMVRVISQEMETRFGRVGMDASLAQLRTQIVRDLENAYDSEIDTENVVLKNAEKTIIQSIARFNSDTAPVKRRQPITGLQIGIPDKKAFTALHFQQLIHAYGTKAAPERALDLLKYYMEHSGNDLASIPMGFVVPVMLACLRTQRFKQVQECWDIMLPNVYKVAGAYDMDKLLSPDLSEPAESSLSSTTSTPSTPAKTPKILHSNRFVLDSALSIYLRSLAGAGEFEKIRRVVTEVQEAGFELTGFNWSAYIEVLSRSEDYSDNAEAFRLFEEKFVPHFPGWSWFRKGYGVRPIDVPVTILHLEGRRGITKPRRVMGRHARRQWRKIRPDYMHPHYPTMVHLAGTLKRIRHRSIVEGTTQLGSLHKVAPSTIAILASMPFMRDRYQAEILRGQKSRPPIAFPIRLESTRTGALGLNPKLKLRTFWGATREPFEFDPHEVDDNDTSTAEATQESLEVEAPPAPVLTENIFEFDFSATGQSSTTSATQEASTSDPAVDESSTTGAARKPFKFGRPAVNKPSLTGLVSPNEQKELLGSTWEFLAPEDRITLEEELHEQLQARFMWSRQKARWKGRIRRAFERDDLLRANIMRKRFSDIKELRAKGLGPEGRLFDRLNRRWKYRTSSWKLIKTDTGLYVKKGPRKFRPKYRRSWAGFRPGSEDG</sequence>
<name>A0A9W9HA06_9EURO</name>
<feature type="region of interest" description="Disordered" evidence="3">
    <location>
        <begin position="129"/>
        <end position="149"/>
    </location>
</feature>
<keyword evidence="5" id="KW-1185">Reference proteome</keyword>
<feature type="region of interest" description="Disordered" evidence="3">
    <location>
        <begin position="896"/>
        <end position="916"/>
    </location>
</feature>
<dbReference type="OrthoDB" id="1882346at2759"/>
<dbReference type="RefSeq" id="XP_056524419.1">
    <property type="nucleotide sequence ID" value="XM_056662306.1"/>
</dbReference>
<evidence type="ECO:0008006" key="6">
    <source>
        <dbReference type="Google" id="ProtNLM"/>
    </source>
</evidence>
<protein>
    <recommendedName>
        <fullName evidence="6">Pentacotripeptide-repeat region of PRORP domain-containing protein</fullName>
    </recommendedName>
</protein>
<proteinExistence type="inferred from homology"/>
<reference evidence="4" key="2">
    <citation type="journal article" date="2023" name="IMA Fungus">
        <title>Comparative genomic study of the Penicillium genus elucidates a diverse pangenome and 15 lateral gene transfer events.</title>
        <authorList>
            <person name="Petersen C."/>
            <person name="Sorensen T."/>
            <person name="Nielsen M.R."/>
            <person name="Sondergaard T.E."/>
            <person name="Sorensen J.L."/>
            <person name="Fitzpatrick D.A."/>
            <person name="Frisvad J.C."/>
            <person name="Nielsen K.L."/>
        </authorList>
    </citation>
    <scope>NUCLEOTIDE SEQUENCE</scope>
    <source>
        <strain evidence="4">IBT 22155</strain>
    </source>
</reference>
<organism evidence="4 5">
    <name type="scientific">Penicillium bovifimosum</name>
    <dbReference type="NCBI Taxonomy" id="126998"/>
    <lineage>
        <taxon>Eukaryota</taxon>
        <taxon>Fungi</taxon>
        <taxon>Dikarya</taxon>
        <taxon>Ascomycota</taxon>
        <taxon>Pezizomycotina</taxon>
        <taxon>Eurotiomycetes</taxon>
        <taxon>Eurotiomycetidae</taxon>
        <taxon>Eurotiales</taxon>
        <taxon>Aspergillaceae</taxon>
        <taxon>Penicillium</taxon>
    </lineage>
</organism>
<dbReference type="PROSITE" id="PS51375">
    <property type="entry name" value="PPR"/>
    <property type="match status" value="2"/>
</dbReference>
<evidence type="ECO:0000313" key="4">
    <source>
        <dbReference type="EMBL" id="KAJ5142775.1"/>
    </source>
</evidence>
<dbReference type="InterPro" id="IPR050872">
    <property type="entry name" value="PPR_P_subfamily"/>
</dbReference>
<dbReference type="GeneID" id="81401476"/>
<dbReference type="Proteomes" id="UP001149079">
    <property type="component" value="Unassembled WGS sequence"/>
</dbReference>
<feature type="compositionally biased region" description="Polar residues" evidence="3">
    <location>
        <begin position="1162"/>
        <end position="1171"/>
    </location>
</feature>